<dbReference type="RefSeq" id="WP_067634128.1">
    <property type="nucleotide sequence ID" value="NZ_JAAXPI010000001.1"/>
</dbReference>
<dbReference type="Gene3D" id="3.30.300.20">
    <property type="match status" value="1"/>
</dbReference>
<dbReference type="Pfam" id="PF02566">
    <property type="entry name" value="OsmC"/>
    <property type="match status" value="1"/>
</dbReference>
<dbReference type="Proteomes" id="UP000579250">
    <property type="component" value="Unassembled WGS sequence"/>
</dbReference>
<reference evidence="1 2" key="1">
    <citation type="submission" date="2020-04" db="EMBL/GenBank/DDBJ databases">
        <title>MicrobeNet Type strains.</title>
        <authorList>
            <person name="Nicholson A.C."/>
        </authorList>
    </citation>
    <scope>NUCLEOTIDE SEQUENCE [LARGE SCALE GENOMIC DNA]</scope>
    <source>
        <strain evidence="1 2">ATCC BAA-277</strain>
    </source>
</reference>
<dbReference type="SUPFAM" id="SSF82784">
    <property type="entry name" value="OsmC-like"/>
    <property type="match status" value="1"/>
</dbReference>
<protein>
    <submittedName>
        <fullName evidence="1">OsmC family peroxiredoxin</fullName>
    </submittedName>
</protein>
<dbReference type="InterPro" id="IPR036102">
    <property type="entry name" value="OsmC/Ohrsf"/>
</dbReference>
<evidence type="ECO:0000313" key="2">
    <source>
        <dbReference type="Proteomes" id="UP000579250"/>
    </source>
</evidence>
<organism evidence="1 2">
    <name type="scientific">Actinomadura latina</name>
    <dbReference type="NCBI Taxonomy" id="163603"/>
    <lineage>
        <taxon>Bacteria</taxon>
        <taxon>Bacillati</taxon>
        <taxon>Actinomycetota</taxon>
        <taxon>Actinomycetes</taxon>
        <taxon>Streptosporangiales</taxon>
        <taxon>Thermomonosporaceae</taxon>
        <taxon>Actinomadura</taxon>
    </lineage>
</organism>
<name>A0A846YW98_9ACTN</name>
<sequence length="150" mass="16099">MNDTITQPAPTSYQVTATTTSAGRAQVTAGSEAITLDTAWASTPSGLPGPAELLAAALAACLLKNVERCGQILPFRYRHAEAVVTAHRQDSPPAFTRFTYELRLDTDEPEHRIDLLHRNLRRYGTVYNTLAATCEVQGTVVTGPPSATSS</sequence>
<dbReference type="EMBL" id="JAAXPI010000001">
    <property type="protein sequence ID" value="NKZ02353.1"/>
    <property type="molecule type" value="Genomic_DNA"/>
</dbReference>
<comment type="caution">
    <text evidence="1">The sequence shown here is derived from an EMBL/GenBank/DDBJ whole genome shotgun (WGS) entry which is preliminary data.</text>
</comment>
<dbReference type="InterPro" id="IPR003718">
    <property type="entry name" value="OsmC/Ohr_fam"/>
</dbReference>
<proteinExistence type="predicted"/>
<accession>A0A846YW98</accession>
<gene>
    <name evidence="1" type="ORF">HGB48_01040</name>
</gene>
<dbReference type="InterPro" id="IPR015946">
    <property type="entry name" value="KH_dom-like_a/b"/>
</dbReference>
<keyword evidence="2" id="KW-1185">Reference proteome</keyword>
<evidence type="ECO:0000313" key="1">
    <source>
        <dbReference type="EMBL" id="NKZ02353.1"/>
    </source>
</evidence>
<dbReference type="AlphaFoldDB" id="A0A846YW98"/>